<protein>
    <submittedName>
        <fullName evidence="2">Uncharacterized protein</fullName>
    </submittedName>
</protein>
<feature type="signal peptide" evidence="1">
    <location>
        <begin position="1"/>
        <end position="20"/>
    </location>
</feature>
<proteinExistence type="predicted"/>
<dbReference type="OrthoDB" id="5400400at2759"/>
<gene>
    <name evidence="2" type="ORF">K490DRAFT_69969</name>
</gene>
<dbReference type="Proteomes" id="UP000799776">
    <property type="component" value="Unassembled WGS sequence"/>
</dbReference>
<comment type="caution">
    <text evidence="2">The sequence shown here is derived from an EMBL/GenBank/DDBJ whole genome shotgun (WGS) entry which is preliminary data.</text>
</comment>
<keyword evidence="3" id="KW-1185">Reference proteome</keyword>
<dbReference type="AlphaFoldDB" id="A0A9P4LR79"/>
<keyword evidence="1" id="KW-0732">Signal</keyword>
<reference evidence="2" key="1">
    <citation type="journal article" date="2020" name="Stud. Mycol.">
        <title>101 Dothideomycetes genomes: a test case for predicting lifestyles and emergence of pathogens.</title>
        <authorList>
            <person name="Haridas S."/>
            <person name="Albert R."/>
            <person name="Binder M."/>
            <person name="Bloem J."/>
            <person name="Labutti K."/>
            <person name="Salamov A."/>
            <person name="Andreopoulos B."/>
            <person name="Baker S."/>
            <person name="Barry K."/>
            <person name="Bills G."/>
            <person name="Bluhm B."/>
            <person name="Cannon C."/>
            <person name="Castanera R."/>
            <person name="Culley D."/>
            <person name="Daum C."/>
            <person name="Ezra D."/>
            <person name="Gonzalez J."/>
            <person name="Henrissat B."/>
            <person name="Kuo A."/>
            <person name="Liang C."/>
            <person name="Lipzen A."/>
            <person name="Lutzoni F."/>
            <person name="Magnuson J."/>
            <person name="Mondo S."/>
            <person name="Nolan M."/>
            <person name="Ohm R."/>
            <person name="Pangilinan J."/>
            <person name="Park H.-J."/>
            <person name="Ramirez L."/>
            <person name="Alfaro M."/>
            <person name="Sun H."/>
            <person name="Tritt A."/>
            <person name="Yoshinaga Y."/>
            <person name="Zwiers L.-H."/>
            <person name="Turgeon B."/>
            <person name="Goodwin S."/>
            <person name="Spatafora J."/>
            <person name="Crous P."/>
            <person name="Grigoriev I."/>
        </authorList>
    </citation>
    <scope>NUCLEOTIDE SEQUENCE</scope>
    <source>
        <strain evidence="2">CBS 121410</strain>
    </source>
</reference>
<name>A0A9P4LR79_9PEZI</name>
<organism evidence="2 3">
    <name type="scientific">Saccharata proteae CBS 121410</name>
    <dbReference type="NCBI Taxonomy" id="1314787"/>
    <lineage>
        <taxon>Eukaryota</taxon>
        <taxon>Fungi</taxon>
        <taxon>Dikarya</taxon>
        <taxon>Ascomycota</taxon>
        <taxon>Pezizomycotina</taxon>
        <taxon>Dothideomycetes</taxon>
        <taxon>Dothideomycetes incertae sedis</taxon>
        <taxon>Botryosphaeriales</taxon>
        <taxon>Saccharataceae</taxon>
        <taxon>Saccharata</taxon>
    </lineage>
</organism>
<dbReference type="EMBL" id="ML978811">
    <property type="protein sequence ID" value="KAF2083280.1"/>
    <property type="molecule type" value="Genomic_DNA"/>
</dbReference>
<evidence type="ECO:0000313" key="3">
    <source>
        <dbReference type="Proteomes" id="UP000799776"/>
    </source>
</evidence>
<feature type="chain" id="PRO_5040296989" evidence="1">
    <location>
        <begin position="21"/>
        <end position="223"/>
    </location>
</feature>
<evidence type="ECO:0000313" key="2">
    <source>
        <dbReference type="EMBL" id="KAF2083280.1"/>
    </source>
</evidence>
<evidence type="ECO:0000256" key="1">
    <source>
        <dbReference type="SAM" id="SignalP"/>
    </source>
</evidence>
<accession>A0A9P4LR79</accession>
<sequence length="223" mass="23323">MRTSFMSVFALSSLFLGAFAAPTQTEYETTAVTSTSLTTSTASNGVTTIEKQTTVKSVVEVLYTNVQTHTGSINNTVSALPASPSEDEKTDALTAIKIDIREICQLIVEATKTIIKIDNGKVDVDVDVDAILSIVVKIVLEVVCTLLAVVDVLGSSVLSLLGTVLSLLVSVIGDLLSVLENVLGSVIQTVWSVVTNLVPTVGDILVGLGDILNGECNCLPLGL</sequence>